<gene>
    <name evidence="2" type="ORF">QEH52_01245</name>
</gene>
<dbReference type="EMBL" id="JARXHW010000002">
    <property type="protein sequence ID" value="MDQ8206116.1"/>
    <property type="molecule type" value="Genomic_DNA"/>
</dbReference>
<evidence type="ECO:0000313" key="3">
    <source>
        <dbReference type="Proteomes" id="UP001225316"/>
    </source>
</evidence>
<evidence type="ECO:0000313" key="2">
    <source>
        <dbReference type="EMBL" id="MDQ8206116.1"/>
    </source>
</evidence>
<dbReference type="Proteomes" id="UP001225316">
    <property type="component" value="Unassembled WGS sequence"/>
</dbReference>
<dbReference type="Pfam" id="PF07103">
    <property type="entry name" value="DUF1365"/>
    <property type="match status" value="1"/>
</dbReference>
<organism evidence="2 3">
    <name type="scientific">Thalassobacterium maritimum</name>
    <dbReference type="NCBI Taxonomy" id="3041265"/>
    <lineage>
        <taxon>Bacteria</taxon>
        <taxon>Pseudomonadati</taxon>
        <taxon>Verrucomicrobiota</taxon>
        <taxon>Opitutia</taxon>
        <taxon>Puniceicoccales</taxon>
        <taxon>Coraliomargaritaceae</taxon>
        <taxon>Thalassobacterium</taxon>
    </lineage>
</organism>
<accession>A0ABU1APN7</accession>
<comment type="caution">
    <text evidence="2">The sequence shown here is derived from an EMBL/GenBank/DDBJ whole genome shotgun (WGS) entry which is preliminary data.</text>
</comment>
<protein>
    <submittedName>
        <fullName evidence="2">DUF1365 domain-containing protein</fullName>
    </submittedName>
</protein>
<reference evidence="2 3" key="1">
    <citation type="submission" date="2023-04" db="EMBL/GenBank/DDBJ databases">
        <title>A novel bacteria isolated from coastal sediment.</title>
        <authorList>
            <person name="Liu X.-J."/>
            <person name="Du Z.-J."/>
        </authorList>
    </citation>
    <scope>NUCLEOTIDE SEQUENCE [LARGE SCALE GENOMIC DNA]</scope>
    <source>
        <strain evidence="2 3">SDUM461003</strain>
    </source>
</reference>
<keyword evidence="3" id="KW-1185">Reference proteome</keyword>
<dbReference type="PANTHER" id="PTHR33973:SF4">
    <property type="entry name" value="OS07G0153300 PROTEIN"/>
    <property type="match status" value="1"/>
</dbReference>
<feature type="region of interest" description="Disordered" evidence="1">
    <location>
        <begin position="245"/>
        <end position="264"/>
    </location>
</feature>
<dbReference type="RefSeq" id="WP_308948109.1">
    <property type="nucleotide sequence ID" value="NZ_JARXHW010000002.1"/>
</dbReference>
<proteinExistence type="predicted"/>
<sequence>MIQHSQIYRGQVVHQRLTPCAHSFSYPTTFFGFDLNELKPLTQQISLFGHPQARPLTLRDKDYLYGKDAPILEQLNHILPPERPGERTLLISSPRYFGYAFNPVNFHLRMAGDALLSVVAEVNNTFGDRHIYPLTQLQEVGTHQWTARCAKDFHVSPFNDLAGEYHFNFRIERESIFLGVDLHRQGKCVLKTWIHGKAKPITNAAIWKHALLKPFDTALNSMPRILYQAAQLYYKKKLAVHARPSPQSKQTLIDRDQTQQHPIV</sequence>
<dbReference type="PANTHER" id="PTHR33973">
    <property type="entry name" value="OS07G0153300 PROTEIN"/>
    <property type="match status" value="1"/>
</dbReference>
<dbReference type="InterPro" id="IPR010775">
    <property type="entry name" value="DUF1365"/>
</dbReference>
<name>A0ABU1APN7_9BACT</name>
<evidence type="ECO:0000256" key="1">
    <source>
        <dbReference type="SAM" id="MobiDB-lite"/>
    </source>
</evidence>